<name>A0A1U7JD49_9HYPH</name>
<dbReference type="RefSeq" id="WP_051269476.1">
    <property type="nucleotide sequence ID" value="NZ_LVVZ01000041.1"/>
</dbReference>
<dbReference type="GO" id="GO:0015562">
    <property type="term" value="F:efflux transmembrane transporter activity"/>
    <property type="evidence" value="ECO:0007669"/>
    <property type="project" value="TreeGrafter"/>
</dbReference>
<reference evidence="4 5" key="1">
    <citation type="submission" date="2016-03" db="EMBL/GenBank/DDBJ databases">
        <title>Genome sequence of Nesiotobacter sp. nov., a moderately halophilic alphaproteobacterium isolated from the Yellow Sea, China.</title>
        <authorList>
            <person name="Zhang G."/>
            <person name="Zhang R."/>
        </authorList>
    </citation>
    <scope>NUCLEOTIDE SEQUENCE [LARGE SCALE GENOMIC DNA]</scope>
    <source>
        <strain evidence="4 5">WB1-6</strain>
    </source>
</reference>
<keyword evidence="3" id="KW-0812">Transmembrane</keyword>
<protein>
    <submittedName>
        <fullName evidence="4">Uncharacterized protein</fullName>
    </submittedName>
</protein>
<dbReference type="EMBL" id="LVVZ01000041">
    <property type="protein sequence ID" value="OKL42602.1"/>
    <property type="molecule type" value="Genomic_DNA"/>
</dbReference>
<dbReference type="Gene3D" id="2.40.30.170">
    <property type="match status" value="1"/>
</dbReference>
<evidence type="ECO:0000256" key="2">
    <source>
        <dbReference type="SAM" id="MobiDB-lite"/>
    </source>
</evidence>
<feature type="coiled-coil region" evidence="1">
    <location>
        <begin position="147"/>
        <end position="195"/>
    </location>
</feature>
<dbReference type="PANTHER" id="PTHR30469">
    <property type="entry name" value="MULTIDRUG RESISTANCE PROTEIN MDTA"/>
    <property type="match status" value="1"/>
</dbReference>
<keyword evidence="1" id="KW-0175">Coiled coil</keyword>
<evidence type="ECO:0000256" key="1">
    <source>
        <dbReference type="SAM" id="Coils"/>
    </source>
</evidence>
<proteinExistence type="predicted"/>
<dbReference type="Gene3D" id="1.10.287.470">
    <property type="entry name" value="Helix hairpin bin"/>
    <property type="match status" value="1"/>
</dbReference>
<organism evidence="4 5">
    <name type="scientific">Pseudovibrio exalbescens</name>
    <dbReference type="NCBI Taxonomy" id="197461"/>
    <lineage>
        <taxon>Bacteria</taxon>
        <taxon>Pseudomonadati</taxon>
        <taxon>Pseudomonadota</taxon>
        <taxon>Alphaproteobacteria</taxon>
        <taxon>Hyphomicrobiales</taxon>
        <taxon>Stappiaceae</taxon>
        <taxon>Pseudovibrio</taxon>
    </lineage>
</organism>
<keyword evidence="3" id="KW-1133">Transmembrane helix</keyword>
<dbReference type="Gene3D" id="2.40.420.20">
    <property type="match status" value="1"/>
</dbReference>
<dbReference type="Gene3D" id="2.40.50.100">
    <property type="match status" value="1"/>
</dbReference>
<dbReference type="OrthoDB" id="9813967at2"/>
<keyword evidence="5" id="KW-1185">Reference proteome</keyword>
<gene>
    <name evidence="4" type="ORF">A3843_18285</name>
</gene>
<dbReference type="SUPFAM" id="SSF111369">
    <property type="entry name" value="HlyD-like secretion proteins"/>
    <property type="match status" value="1"/>
</dbReference>
<feature type="region of interest" description="Disordered" evidence="2">
    <location>
        <begin position="1"/>
        <end position="22"/>
    </location>
</feature>
<feature type="coiled-coil region" evidence="1">
    <location>
        <begin position="227"/>
        <end position="261"/>
    </location>
</feature>
<dbReference type="STRING" id="197461.A3843_18285"/>
<evidence type="ECO:0000256" key="3">
    <source>
        <dbReference type="SAM" id="Phobius"/>
    </source>
</evidence>
<feature type="transmembrane region" description="Helical" evidence="3">
    <location>
        <begin position="40"/>
        <end position="62"/>
    </location>
</feature>
<evidence type="ECO:0000313" key="5">
    <source>
        <dbReference type="Proteomes" id="UP000185783"/>
    </source>
</evidence>
<comment type="caution">
    <text evidence="4">The sequence shown here is derived from an EMBL/GenBank/DDBJ whole genome shotgun (WGS) entry which is preliminary data.</text>
</comment>
<sequence>MLKSLDSEVKKQQTSDALETRATALGRPRTSSVLVKTGKAVLQGLIALVILVLAVMGMRYLVATKPEVATQPAEERTFAVRAAPVEMGDYAPLLKVYGEVIAGREVDLRTLVGGEVVAVSDNLQPGGIVEKGEQLLKIDEFAYQGALTEARASLAEARARLTQLEGQLRVEKNNSIRIEEQVEFAKRDLARVEALFERGSATERGVDERKLILSQRQQTLERTYNTIAVEEAKIEQQRAAIDRAQWQLRQAERNLADTQLLAPFEGVVRSDAVEVGRMINQNDVIAVLYDRNVLEVRFTLSDAQYGRLLADPQPLAGRPVQVVWNIGEDPIRYDAVIQRAGADIARARGGVDVYARISLEDKKRTIRPGAFVEVLLPDRTYEGVARIPEEALYDGDKVYVIDADGRMQPKAVKPLAFDDGTILVRGEDLAADQTLVASRIPEAGPGLKVRVVEDALR</sequence>
<accession>A0A1U7JD49</accession>
<dbReference type="AlphaFoldDB" id="A0A1U7JD49"/>
<feature type="compositionally biased region" description="Basic and acidic residues" evidence="2">
    <location>
        <begin position="1"/>
        <end position="13"/>
    </location>
</feature>
<keyword evidence="3" id="KW-0472">Membrane</keyword>
<evidence type="ECO:0000313" key="4">
    <source>
        <dbReference type="EMBL" id="OKL42602.1"/>
    </source>
</evidence>
<dbReference type="GO" id="GO:1990281">
    <property type="term" value="C:efflux pump complex"/>
    <property type="evidence" value="ECO:0007669"/>
    <property type="project" value="TreeGrafter"/>
</dbReference>
<dbReference type="Proteomes" id="UP000185783">
    <property type="component" value="Unassembled WGS sequence"/>
</dbReference>
<dbReference type="PANTHER" id="PTHR30469:SF12">
    <property type="entry name" value="MULTIDRUG RESISTANCE PROTEIN MDTA"/>
    <property type="match status" value="1"/>
</dbReference>